<keyword evidence="2" id="KW-1185">Reference proteome</keyword>
<accession>A0ABV2WQV2</accession>
<evidence type="ECO:0008006" key="3">
    <source>
        <dbReference type="Google" id="ProtNLM"/>
    </source>
</evidence>
<protein>
    <recommendedName>
        <fullName evidence="3">ADP ribosyltransferase domain-containing protein</fullName>
    </recommendedName>
</protein>
<dbReference type="SUPFAM" id="SSF56399">
    <property type="entry name" value="ADP-ribosylation"/>
    <property type="match status" value="1"/>
</dbReference>
<dbReference type="RefSeq" id="WP_356956561.1">
    <property type="nucleotide sequence ID" value="NZ_JBEYBD010000006.1"/>
</dbReference>
<sequence>MTVADVDTDVYDQAATALLDAADNFIAAVDGHWPKLADTGENMCGSYEEARTWAAGYDTKANDLLTQVKMLANNVNGYGNVVRELGYLHALADHNANMTPGPAPSAPAAKPLNLAVGCRPPLPSAGGPGNGLVEGAIGLLEEIGIVVPDGDADKLWTVAAIWRDIGAEPAVANFAAEIDRVATMFAPITAPELDHIDDDLKALSAAAAVTVAGFGQMTTTTTEHHDELEAMRKEIEGLLIQFVIDTGVEMAITGAVTIAASFITFGAAGPIGAAIGASRVAALCAKYGPKIRPFIAIFKARGLGRGFKDIPDWSTHKQRMGQIWDMINKKAPGGTRPTSTNWSLTPDDVKALQTGQMKYDQNGVTINQKLYRGEPLTPEELQQKNALDEALGKLPPHQGPVVRHINLSEDQLARYQPGQPVTENGWPSSSLKPDGTDPTFAGNQKVEFQIVSKTGVPVGEYSGLDDEVLFKSGTQFFVHNKFPGPDGKTIIQMAEI</sequence>
<proteinExistence type="predicted"/>
<organism evidence="1 2">
    <name type="scientific">Nocardia rhamnosiphila</name>
    <dbReference type="NCBI Taxonomy" id="426716"/>
    <lineage>
        <taxon>Bacteria</taxon>
        <taxon>Bacillati</taxon>
        <taxon>Actinomycetota</taxon>
        <taxon>Actinomycetes</taxon>
        <taxon>Mycobacteriales</taxon>
        <taxon>Nocardiaceae</taxon>
        <taxon>Nocardia</taxon>
    </lineage>
</organism>
<comment type="caution">
    <text evidence="1">The sequence shown here is derived from an EMBL/GenBank/DDBJ whole genome shotgun (WGS) entry which is preliminary data.</text>
</comment>
<dbReference type="Gene3D" id="3.90.176.10">
    <property type="entry name" value="Toxin ADP-ribosyltransferase, Chain A, domain 1"/>
    <property type="match status" value="1"/>
</dbReference>
<reference evidence="1 2" key="1">
    <citation type="submission" date="2024-06" db="EMBL/GenBank/DDBJ databases">
        <title>The Natural Products Discovery Center: Release of the First 8490 Sequenced Strains for Exploring Actinobacteria Biosynthetic Diversity.</title>
        <authorList>
            <person name="Kalkreuter E."/>
            <person name="Kautsar S.A."/>
            <person name="Yang D."/>
            <person name="Bader C.D."/>
            <person name="Teijaro C.N."/>
            <person name="Fluegel L."/>
            <person name="Davis C.M."/>
            <person name="Simpson J.R."/>
            <person name="Lauterbach L."/>
            <person name="Steele A.D."/>
            <person name="Gui C."/>
            <person name="Meng S."/>
            <person name="Li G."/>
            <person name="Viehrig K."/>
            <person name="Ye F."/>
            <person name="Su P."/>
            <person name="Kiefer A.F."/>
            <person name="Nichols A."/>
            <person name="Cepeda A.J."/>
            <person name="Yan W."/>
            <person name="Fan B."/>
            <person name="Jiang Y."/>
            <person name="Adhikari A."/>
            <person name="Zheng C.-J."/>
            <person name="Schuster L."/>
            <person name="Cowan T.M."/>
            <person name="Smanski M.J."/>
            <person name="Chevrette M.G."/>
            <person name="De Carvalho L.P.S."/>
            <person name="Shen B."/>
        </authorList>
    </citation>
    <scope>NUCLEOTIDE SEQUENCE [LARGE SCALE GENOMIC DNA]</scope>
    <source>
        <strain evidence="1 2">NPDC019708</strain>
    </source>
</reference>
<dbReference type="Proteomes" id="UP001550628">
    <property type="component" value="Unassembled WGS sequence"/>
</dbReference>
<evidence type="ECO:0000313" key="2">
    <source>
        <dbReference type="Proteomes" id="UP001550628"/>
    </source>
</evidence>
<dbReference type="EMBL" id="JBEYBF010000009">
    <property type="protein sequence ID" value="MEU1953232.1"/>
    <property type="molecule type" value="Genomic_DNA"/>
</dbReference>
<gene>
    <name evidence="1" type="ORF">ABZ510_15325</name>
</gene>
<name>A0ABV2WQV2_9NOCA</name>
<evidence type="ECO:0000313" key="1">
    <source>
        <dbReference type="EMBL" id="MEU1953232.1"/>
    </source>
</evidence>